<dbReference type="EMBL" id="JADGMQ010000001">
    <property type="protein sequence ID" value="MBI1619058.1"/>
    <property type="molecule type" value="Genomic_DNA"/>
</dbReference>
<dbReference type="PANTHER" id="PTHR30290">
    <property type="entry name" value="PERIPLASMIC BINDING COMPONENT OF ABC TRANSPORTER"/>
    <property type="match status" value="1"/>
</dbReference>
<gene>
    <name evidence="6" type="ORF">IOD40_00055</name>
</gene>
<comment type="subcellular location">
    <subcellularLocation>
        <location evidence="1">Periplasm</location>
    </subcellularLocation>
</comment>
<feature type="domain" description="Solute-binding protein family 5" evidence="5">
    <location>
        <begin position="107"/>
        <end position="464"/>
    </location>
</feature>
<dbReference type="PIRSF" id="PIRSF002741">
    <property type="entry name" value="MppA"/>
    <property type="match status" value="1"/>
</dbReference>
<evidence type="ECO:0000256" key="2">
    <source>
        <dbReference type="ARBA" id="ARBA00005695"/>
    </source>
</evidence>
<dbReference type="PROSITE" id="PS51318">
    <property type="entry name" value="TAT"/>
    <property type="match status" value="1"/>
</dbReference>
<evidence type="ECO:0000256" key="1">
    <source>
        <dbReference type="ARBA" id="ARBA00004418"/>
    </source>
</evidence>
<comment type="similarity">
    <text evidence="2">Belongs to the bacterial solute-binding protein 5 family.</text>
</comment>
<dbReference type="Gene3D" id="3.40.190.10">
    <property type="entry name" value="Periplasmic binding protein-like II"/>
    <property type="match status" value="1"/>
</dbReference>
<dbReference type="PANTHER" id="PTHR30290:SF9">
    <property type="entry name" value="OLIGOPEPTIDE-BINDING PROTEIN APPA"/>
    <property type="match status" value="1"/>
</dbReference>
<dbReference type="InterPro" id="IPR000914">
    <property type="entry name" value="SBP_5_dom"/>
</dbReference>
<dbReference type="Proteomes" id="UP000601789">
    <property type="component" value="Unassembled WGS sequence"/>
</dbReference>
<name>A0ABS0S9E0_9HYPH</name>
<comment type="caution">
    <text evidence="6">The sequence shown here is derived from an EMBL/GenBank/DDBJ whole genome shotgun (WGS) entry which is preliminary data.</text>
</comment>
<keyword evidence="4" id="KW-0732">Signal</keyword>
<dbReference type="SUPFAM" id="SSF53850">
    <property type="entry name" value="Periplasmic binding protein-like II"/>
    <property type="match status" value="1"/>
</dbReference>
<dbReference type="Pfam" id="PF00496">
    <property type="entry name" value="SBP_bac_5"/>
    <property type="match status" value="1"/>
</dbReference>
<dbReference type="InterPro" id="IPR006311">
    <property type="entry name" value="TAT_signal"/>
</dbReference>
<evidence type="ECO:0000313" key="7">
    <source>
        <dbReference type="Proteomes" id="UP000601789"/>
    </source>
</evidence>
<dbReference type="RefSeq" id="WP_198473063.1">
    <property type="nucleotide sequence ID" value="NZ_JADGMQ010000001.1"/>
</dbReference>
<dbReference type="InterPro" id="IPR039424">
    <property type="entry name" value="SBP_5"/>
</dbReference>
<sequence length="545" mass="60684">MSIRSDEVQKCVEQLARSASSGAVSRRDFLALATSFGATAAAAYGLLGLTAPAQAVHAEPRRGGVLRVAMAVRPDKDPRLSDRDEIGNIHRQVLEPLIRYTRDFTFEGCLLSDWEISEDATRYTLHVRQGVTWNNGDPFTAGDVAFNIARWCDESVAGNSMVERMTALIEEGKVRRGGIEKVNDFTLRLNLKTPDATLVPSMSDYPALIVHPQYAQNEGGWIVNPIGTGPFELVSHEVGKEAEFRRRTGGGGWWGGESYLDGVTFIDLGSKPEAVVDAFERGEIDINYQTNVDYLDALDALGLVRSELQTANTIVARVNVSHEPYNDGRVRRALQLGVDNAALLELGHRNAGVKADNFFVSPVHPDFAKLDEVKRDVNRAKALMQEAGQLDFTHELISTDDHWQRNTGDAIAAQLREAGFKVNRKVLASDEYWRSWKEFPFSLTTWGHRPLGIQNVSLAFRKGAAWNETGFSSDELDEAIASALAVTDSDARREFMFQIEKIIRDPGVFIQPFWRKIYCHCAPHVRGHEIHPAFALDLTHVWLAQ</sequence>
<dbReference type="Gene3D" id="3.10.105.10">
    <property type="entry name" value="Dipeptide-binding Protein, Domain 3"/>
    <property type="match status" value="1"/>
</dbReference>
<evidence type="ECO:0000313" key="6">
    <source>
        <dbReference type="EMBL" id="MBI1619058.1"/>
    </source>
</evidence>
<evidence type="ECO:0000259" key="5">
    <source>
        <dbReference type="Pfam" id="PF00496"/>
    </source>
</evidence>
<keyword evidence="3" id="KW-0813">Transport</keyword>
<evidence type="ECO:0000256" key="3">
    <source>
        <dbReference type="ARBA" id="ARBA00022448"/>
    </source>
</evidence>
<evidence type="ECO:0000256" key="4">
    <source>
        <dbReference type="ARBA" id="ARBA00022729"/>
    </source>
</evidence>
<protein>
    <submittedName>
        <fullName evidence="6">ABC transporter substrate-binding protein</fullName>
    </submittedName>
</protein>
<dbReference type="CDD" id="cd08503">
    <property type="entry name" value="PBP2_NikA_DppA_OppA_like_17"/>
    <property type="match status" value="1"/>
</dbReference>
<proteinExistence type="inferred from homology"/>
<keyword evidence="7" id="KW-1185">Reference proteome</keyword>
<dbReference type="InterPro" id="IPR030678">
    <property type="entry name" value="Peptide/Ni-bd"/>
</dbReference>
<organism evidence="6 7">
    <name type="scientific">Aquamicrobium zhengzhouense</name>
    <dbReference type="NCBI Taxonomy" id="2781738"/>
    <lineage>
        <taxon>Bacteria</taxon>
        <taxon>Pseudomonadati</taxon>
        <taxon>Pseudomonadota</taxon>
        <taxon>Alphaproteobacteria</taxon>
        <taxon>Hyphomicrobiales</taxon>
        <taxon>Phyllobacteriaceae</taxon>
        <taxon>Aquamicrobium</taxon>
    </lineage>
</organism>
<accession>A0ABS0S9E0</accession>
<reference evidence="6 7" key="1">
    <citation type="submission" date="2020-10" db="EMBL/GenBank/DDBJ databases">
        <title>Aquamicrobium zhengzhouensis sp. nov., a exopolysaccharide producing bacterium isolated from farmland soil.</title>
        <authorList>
            <person name="Wang X."/>
        </authorList>
    </citation>
    <scope>NUCLEOTIDE SEQUENCE [LARGE SCALE GENOMIC DNA]</scope>
    <source>
        <strain evidence="7">cd-1</strain>
    </source>
</reference>